<accession>A0A917I5V6</accession>
<dbReference type="Pfam" id="PF00072">
    <property type="entry name" value="Response_reg"/>
    <property type="match status" value="1"/>
</dbReference>
<dbReference type="Proteomes" id="UP000603912">
    <property type="component" value="Unassembled WGS sequence"/>
</dbReference>
<feature type="region of interest" description="Disordered" evidence="4">
    <location>
        <begin position="132"/>
        <end position="153"/>
    </location>
</feature>
<dbReference type="CDD" id="cd00156">
    <property type="entry name" value="REC"/>
    <property type="match status" value="1"/>
</dbReference>
<keyword evidence="2" id="KW-0902">Two-component regulatory system</keyword>
<dbReference type="SMART" id="SM00448">
    <property type="entry name" value="REC"/>
    <property type="match status" value="1"/>
</dbReference>
<evidence type="ECO:0000256" key="2">
    <source>
        <dbReference type="ARBA" id="ARBA00023012"/>
    </source>
</evidence>
<evidence type="ECO:0000256" key="3">
    <source>
        <dbReference type="PROSITE-ProRule" id="PRU00169"/>
    </source>
</evidence>
<proteinExistence type="predicted"/>
<name>A0A917I5V6_9HYPH</name>
<evidence type="ECO:0000256" key="4">
    <source>
        <dbReference type="SAM" id="MobiDB-lite"/>
    </source>
</evidence>
<reference evidence="7" key="1">
    <citation type="journal article" date="2014" name="Int. J. Syst. Evol. Microbiol.">
        <title>Complete genome sequence of Corynebacterium casei LMG S-19264T (=DSM 44701T), isolated from a smear-ripened cheese.</title>
        <authorList>
            <consortium name="US DOE Joint Genome Institute (JGI-PGF)"/>
            <person name="Walter F."/>
            <person name="Albersmeier A."/>
            <person name="Kalinowski J."/>
            <person name="Ruckert C."/>
        </authorList>
    </citation>
    <scope>NUCLEOTIDE SEQUENCE</scope>
    <source>
        <strain evidence="7">CGMCC 1.12214</strain>
    </source>
</reference>
<dbReference type="EMBL" id="BMES01000001">
    <property type="protein sequence ID" value="GGH12487.1"/>
    <property type="molecule type" value="Genomic_DNA"/>
</dbReference>
<sequence length="153" mass="16139">MFSGSVLIVDDSRAVQLVVSNYLREAGVVDIQTAASVEAATRIILTAKPSILLAIVDVSLATALSGLALLASIRATEKVQKLPVVIMTGRHTSETASRSKDLDADGYLLKPFGPEAIACVVRDHLARCGPEEAAGTMDDKRAPLQVSGRAARR</sequence>
<evidence type="ECO:0000259" key="6">
    <source>
        <dbReference type="PROSITE" id="PS50110"/>
    </source>
</evidence>
<dbReference type="InterPro" id="IPR011006">
    <property type="entry name" value="CheY-like_superfamily"/>
</dbReference>
<feature type="modified residue" description="4-aspartylphosphate" evidence="3">
    <location>
        <position position="57"/>
    </location>
</feature>
<dbReference type="PROSITE" id="PS50110">
    <property type="entry name" value="RESPONSE_REGULATORY"/>
    <property type="match status" value="1"/>
</dbReference>
<organism evidence="7 8">
    <name type="scientific">Alsobacter metallidurans</name>
    <dbReference type="NCBI Taxonomy" id="340221"/>
    <lineage>
        <taxon>Bacteria</taxon>
        <taxon>Pseudomonadati</taxon>
        <taxon>Pseudomonadota</taxon>
        <taxon>Alphaproteobacteria</taxon>
        <taxon>Hyphomicrobiales</taxon>
        <taxon>Alsobacteraceae</taxon>
        <taxon>Alsobacter</taxon>
    </lineage>
</organism>
<feature type="transmembrane region" description="Helical" evidence="5">
    <location>
        <begin position="51"/>
        <end position="73"/>
    </location>
</feature>
<keyword evidence="8" id="KW-1185">Reference proteome</keyword>
<evidence type="ECO:0000256" key="1">
    <source>
        <dbReference type="ARBA" id="ARBA00022553"/>
    </source>
</evidence>
<evidence type="ECO:0000313" key="7">
    <source>
        <dbReference type="EMBL" id="GGH12487.1"/>
    </source>
</evidence>
<feature type="domain" description="Response regulatory" evidence="6">
    <location>
        <begin position="5"/>
        <end position="125"/>
    </location>
</feature>
<keyword evidence="5" id="KW-0812">Transmembrane</keyword>
<dbReference type="PANTHER" id="PTHR44591:SF14">
    <property type="entry name" value="PROTEIN PILG"/>
    <property type="match status" value="1"/>
</dbReference>
<gene>
    <name evidence="7" type="ORF">GCM10007036_10340</name>
</gene>
<dbReference type="InterPro" id="IPR001789">
    <property type="entry name" value="Sig_transdc_resp-reg_receiver"/>
</dbReference>
<dbReference type="RefSeq" id="WP_188516618.1">
    <property type="nucleotide sequence ID" value="NZ_BMES01000001.1"/>
</dbReference>
<dbReference type="PANTHER" id="PTHR44591">
    <property type="entry name" value="STRESS RESPONSE REGULATOR PROTEIN 1"/>
    <property type="match status" value="1"/>
</dbReference>
<dbReference type="AlphaFoldDB" id="A0A917I5V6"/>
<dbReference type="GO" id="GO:0000160">
    <property type="term" value="P:phosphorelay signal transduction system"/>
    <property type="evidence" value="ECO:0007669"/>
    <property type="project" value="UniProtKB-KW"/>
</dbReference>
<protein>
    <recommendedName>
        <fullName evidence="6">Response regulatory domain-containing protein</fullName>
    </recommendedName>
</protein>
<evidence type="ECO:0000313" key="8">
    <source>
        <dbReference type="Proteomes" id="UP000603912"/>
    </source>
</evidence>
<dbReference type="Gene3D" id="3.40.50.2300">
    <property type="match status" value="1"/>
</dbReference>
<dbReference type="SUPFAM" id="SSF52172">
    <property type="entry name" value="CheY-like"/>
    <property type="match status" value="1"/>
</dbReference>
<dbReference type="InterPro" id="IPR050595">
    <property type="entry name" value="Bact_response_regulator"/>
</dbReference>
<keyword evidence="5" id="KW-0472">Membrane</keyword>
<keyword evidence="5" id="KW-1133">Transmembrane helix</keyword>
<reference evidence="7" key="2">
    <citation type="submission" date="2020-09" db="EMBL/GenBank/DDBJ databases">
        <authorList>
            <person name="Sun Q."/>
            <person name="Zhou Y."/>
        </authorList>
    </citation>
    <scope>NUCLEOTIDE SEQUENCE</scope>
    <source>
        <strain evidence="7">CGMCC 1.12214</strain>
    </source>
</reference>
<keyword evidence="1 3" id="KW-0597">Phosphoprotein</keyword>
<comment type="caution">
    <text evidence="7">The sequence shown here is derived from an EMBL/GenBank/DDBJ whole genome shotgun (WGS) entry which is preliminary data.</text>
</comment>
<evidence type="ECO:0000256" key="5">
    <source>
        <dbReference type="SAM" id="Phobius"/>
    </source>
</evidence>